<dbReference type="EMBL" id="JACIIV010000042">
    <property type="protein sequence ID" value="MBB6229323.1"/>
    <property type="molecule type" value="Genomic_DNA"/>
</dbReference>
<keyword evidence="1" id="KW-0812">Transmembrane</keyword>
<dbReference type="AlphaFoldDB" id="A0A841LE61"/>
<keyword evidence="1" id="KW-1133">Transmembrane helix</keyword>
<dbReference type="RefSeq" id="WP_184202932.1">
    <property type="nucleotide sequence ID" value="NZ_BMOX01000109.1"/>
</dbReference>
<dbReference type="Proteomes" id="UP000538147">
    <property type="component" value="Unassembled WGS sequence"/>
</dbReference>
<gene>
    <name evidence="2" type="ORF">FHS79_003524</name>
</gene>
<proteinExistence type="predicted"/>
<evidence type="ECO:0000313" key="3">
    <source>
        <dbReference type="Proteomes" id="UP000538147"/>
    </source>
</evidence>
<protein>
    <recommendedName>
        <fullName evidence="4">DUF4760 domain-containing protein</fullName>
    </recommendedName>
</protein>
<keyword evidence="1" id="KW-0472">Membrane</keyword>
<name>A0A841LE61_9SPHN</name>
<feature type="transmembrane region" description="Helical" evidence="1">
    <location>
        <begin position="6"/>
        <end position="28"/>
    </location>
</feature>
<organism evidence="2 3">
    <name type="scientific">Polymorphobacter multimanifer</name>
    <dbReference type="NCBI Taxonomy" id="1070431"/>
    <lineage>
        <taxon>Bacteria</taxon>
        <taxon>Pseudomonadati</taxon>
        <taxon>Pseudomonadota</taxon>
        <taxon>Alphaproteobacteria</taxon>
        <taxon>Sphingomonadales</taxon>
        <taxon>Sphingosinicellaceae</taxon>
        <taxon>Polymorphobacter</taxon>
    </lineage>
</organism>
<accession>A0A841LE61</accession>
<reference evidence="2 3" key="1">
    <citation type="submission" date="2020-08" db="EMBL/GenBank/DDBJ databases">
        <title>Genomic Encyclopedia of Type Strains, Phase IV (KMG-IV): sequencing the most valuable type-strain genomes for metagenomic binning, comparative biology and taxonomic classification.</title>
        <authorList>
            <person name="Goeker M."/>
        </authorList>
    </citation>
    <scope>NUCLEOTIDE SEQUENCE [LARGE SCALE GENOMIC DNA]</scope>
    <source>
        <strain evidence="2 3">DSM 102189</strain>
    </source>
</reference>
<keyword evidence="3" id="KW-1185">Reference proteome</keyword>
<evidence type="ECO:0008006" key="4">
    <source>
        <dbReference type="Google" id="ProtNLM"/>
    </source>
</evidence>
<sequence>MEVGSIADWFAGGASAAAVMVALGGYWFSEWQRRRDKRDRERDAGHMIGVKLAQALNKTDDIRRHLWAPYSGPPIGGDDANELWRRIQPLTGLQDDPSFSLSEAEINLLIRMDAHKFMMDMMLVIARYQSINTSMKEYALRYNAIMELTPVADEMNEGVAVHRMSREQYMRIRPYANALEGLLQGLRAQSVENVSNARAIAVQFQPIMKAYFKTDKFLGLGVLPAPVLVEQSG</sequence>
<evidence type="ECO:0000256" key="1">
    <source>
        <dbReference type="SAM" id="Phobius"/>
    </source>
</evidence>
<evidence type="ECO:0000313" key="2">
    <source>
        <dbReference type="EMBL" id="MBB6229323.1"/>
    </source>
</evidence>
<comment type="caution">
    <text evidence="2">The sequence shown here is derived from an EMBL/GenBank/DDBJ whole genome shotgun (WGS) entry which is preliminary data.</text>
</comment>